<evidence type="ECO:0000259" key="8">
    <source>
        <dbReference type="PROSITE" id="PS50110"/>
    </source>
</evidence>
<dbReference type="RefSeq" id="WP_044352737.1">
    <property type="nucleotide sequence ID" value="NZ_AZAC01000078.1"/>
</dbReference>
<evidence type="ECO:0000256" key="2">
    <source>
        <dbReference type="ARBA" id="ARBA00022840"/>
    </source>
</evidence>
<keyword evidence="2" id="KW-0067">ATP-binding</keyword>
<proteinExistence type="predicted"/>
<evidence type="ECO:0000256" key="5">
    <source>
        <dbReference type="ARBA" id="ARBA00023163"/>
    </source>
</evidence>
<keyword evidence="5" id="KW-0804">Transcription</keyword>
<dbReference type="InterPro" id="IPR058031">
    <property type="entry name" value="AAA_lid_NorR"/>
</dbReference>
<name>A0A0D2JN51_9BACT</name>
<dbReference type="InterPro" id="IPR025662">
    <property type="entry name" value="Sigma_54_int_dom_ATP-bd_1"/>
</dbReference>
<accession>A0A0D2JN51</accession>
<dbReference type="GO" id="GO:0006355">
    <property type="term" value="P:regulation of DNA-templated transcription"/>
    <property type="evidence" value="ECO:0007669"/>
    <property type="project" value="InterPro"/>
</dbReference>
<dbReference type="InterPro" id="IPR001789">
    <property type="entry name" value="Sig_transdc_resp-reg_receiver"/>
</dbReference>
<keyword evidence="10" id="KW-1185">Reference proteome</keyword>
<dbReference type="InterPro" id="IPR011006">
    <property type="entry name" value="CheY-like_superfamily"/>
</dbReference>
<feature type="domain" description="Sigma-54 factor interaction" evidence="7">
    <location>
        <begin position="137"/>
        <end position="366"/>
    </location>
</feature>
<dbReference type="PROSITE" id="PS00688">
    <property type="entry name" value="SIGMA54_INTERACT_3"/>
    <property type="match status" value="1"/>
</dbReference>
<protein>
    <submittedName>
        <fullName evidence="9">Fis family transcriptional regulator</fullName>
    </submittedName>
</protein>
<dbReference type="GO" id="GO:0005524">
    <property type="term" value="F:ATP binding"/>
    <property type="evidence" value="ECO:0007669"/>
    <property type="project" value="UniProtKB-KW"/>
</dbReference>
<evidence type="ECO:0000259" key="7">
    <source>
        <dbReference type="PROSITE" id="PS50045"/>
    </source>
</evidence>
<feature type="modified residue" description="4-aspartylphosphate" evidence="6">
    <location>
        <position position="52"/>
    </location>
</feature>
<dbReference type="SUPFAM" id="SSF46689">
    <property type="entry name" value="Homeodomain-like"/>
    <property type="match status" value="1"/>
</dbReference>
<dbReference type="PROSITE" id="PS50110">
    <property type="entry name" value="RESPONSE_REGULATORY"/>
    <property type="match status" value="1"/>
</dbReference>
<dbReference type="Gene3D" id="1.10.10.60">
    <property type="entry name" value="Homeodomain-like"/>
    <property type="match status" value="1"/>
</dbReference>
<dbReference type="InParanoid" id="A0A0D2JN51"/>
<organism evidence="9 10">
    <name type="scientific">Dethiosulfatarculus sandiegensis</name>
    <dbReference type="NCBI Taxonomy" id="1429043"/>
    <lineage>
        <taxon>Bacteria</taxon>
        <taxon>Pseudomonadati</taxon>
        <taxon>Thermodesulfobacteriota</taxon>
        <taxon>Desulfarculia</taxon>
        <taxon>Desulfarculales</taxon>
        <taxon>Desulfarculaceae</taxon>
        <taxon>Dethiosulfatarculus</taxon>
    </lineage>
</organism>
<dbReference type="PROSITE" id="PS00675">
    <property type="entry name" value="SIGMA54_INTERACT_1"/>
    <property type="match status" value="1"/>
</dbReference>
<keyword evidence="1" id="KW-0547">Nucleotide-binding</keyword>
<dbReference type="PATRIC" id="fig|1429043.3.peg.5781"/>
<keyword evidence="3" id="KW-0805">Transcription regulation</keyword>
<dbReference type="Gene3D" id="3.40.50.2300">
    <property type="match status" value="1"/>
</dbReference>
<dbReference type="SUPFAM" id="SSF52172">
    <property type="entry name" value="CheY-like"/>
    <property type="match status" value="1"/>
</dbReference>
<reference evidence="9 10" key="1">
    <citation type="submission" date="2013-11" db="EMBL/GenBank/DDBJ databases">
        <title>Metagenomic analysis of a methanogenic consortium involved in long chain n-alkane degradation.</title>
        <authorList>
            <person name="Davidova I.A."/>
            <person name="Callaghan A.V."/>
            <person name="Wawrik B."/>
            <person name="Pruitt S."/>
            <person name="Marks C."/>
            <person name="Duncan K.E."/>
            <person name="Suflita J.M."/>
        </authorList>
    </citation>
    <scope>NUCLEOTIDE SEQUENCE [LARGE SCALE GENOMIC DNA]</scope>
    <source>
        <strain evidence="9 10">SPR</strain>
    </source>
</reference>
<evidence type="ECO:0000256" key="1">
    <source>
        <dbReference type="ARBA" id="ARBA00022741"/>
    </source>
</evidence>
<dbReference type="SMART" id="SM00448">
    <property type="entry name" value="REC"/>
    <property type="match status" value="1"/>
</dbReference>
<dbReference type="Pfam" id="PF25601">
    <property type="entry name" value="AAA_lid_14"/>
    <property type="match status" value="1"/>
</dbReference>
<dbReference type="PANTHER" id="PTHR32071:SF113">
    <property type="entry name" value="ALGINATE BIOSYNTHESIS TRANSCRIPTIONAL REGULATORY PROTEIN ALGB"/>
    <property type="match status" value="1"/>
</dbReference>
<comment type="caution">
    <text evidence="9">The sequence shown here is derived from an EMBL/GenBank/DDBJ whole genome shotgun (WGS) entry which is preliminary data.</text>
</comment>
<dbReference type="Gene3D" id="3.40.50.300">
    <property type="entry name" value="P-loop containing nucleotide triphosphate hydrolases"/>
    <property type="match status" value="1"/>
</dbReference>
<dbReference type="AlphaFoldDB" id="A0A0D2JN51"/>
<keyword evidence="6" id="KW-0597">Phosphoprotein</keyword>
<dbReference type="InterPro" id="IPR003593">
    <property type="entry name" value="AAA+_ATPase"/>
</dbReference>
<dbReference type="Proteomes" id="UP000032233">
    <property type="component" value="Unassembled WGS sequence"/>
</dbReference>
<evidence type="ECO:0000256" key="4">
    <source>
        <dbReference type="ARBA" id="ARBA00023125"/>
    </source>
</evidence>
<dbReference type="Pfam" id="PF00072">
    <property type="entry name" value="Response_reg"/>
    <property type="match status" value="1"/>
</dbReference>
<evidence type="ECO:0000256" key="6">
    <source>
        <dbReference type="PROSITE-ProRule" id="PRU00169"/>
    </source>
</evidence>
<dbReference type="SMART" id="SM00382">
    <property type="entry name" value="AAA"/>
    <property type="match status" value="1"/>
</dbReference>
<dbReference type="InterPro" id="IPR009057">
    <property type="entry name" value="Homeodomain-like_sf"/>
</dbReference>
<evidence type="ECO:0000256" key="3">
    <source>
        <dbReference type="ARBA" id="ARBA00023015"/>
    </source>
</evidence>
<dbReference type="InterPro" id="IPR025944">
    <property type="entry name" value="Sigma_54_int_dom_CS"/>
</dbReference>
<dbReference type="Pfam" id="PF00158">
    <property type="entry name" value="Sigma54_activat"/>
    <property type="match status" value="1"/>
</dbReference>
<evidence type="ECO:0000313" key="10">
    <source>
        <dbReference type="Proteomes" id="UP000032233"/>
    </source>
</evidence>
<dbReference type="EMBL" id="AZAC01000078">
    <property type="protein sequence ID" value="KIX10915.1"/>
    <property type="molecule type" value="Genomic_DNA"/>
</dbReference>
<gene>
    <name evidence="9" type="ORF">X474_27270</name>
</gene>
<dbReference type="GO" id="GO:0000160">
    <property type="term" value="P:phosphorelay signal transduction system"/>
    <property type="evidence" value="ECO:0007669"/>
    <property type="project" value="InterPro"/>
</dbReference>
<dbReference type="InterPro" id="IPR027417">
    <property type="entry name" value="P-loop_NTPase"/>
</dbReference>
<feature type="domain" description="Response regulatory" evidence="8">
    <location>
        <begin position="3"/>
        <end position="117"/>
    </location>
</feature>
<dbReference type="GO" id="GO:0003677">
    <property type="term" value="F:DNA binding"/>
    <property type="evidence" value="ECO:0007669"/>
    <property type="project" value="UniProtKB-KW"/>
</dbReference>
<dbReference type="InterPro" id="IPR002078">
    <property type="entry name" value="Sigma_54_int"/>
</dbReference>
<dbReference type="PROSITE" id="PS50045">
    <property type="entry name" value="SIGMA54_INTERACT_4"/>
    <property type="match status" value="1"/>
</dbReference>
<keyword evidence="4" id="KW-0238">DNA-binding</keyword>
<dbReference type="STRING" id="1429043.X474_27270"/>
<dbReference type="PANTHER" id="PTHR32071">
    <property type="entry name" value="TRANSCRIPTIONAL REGULATORY PROTEIN"/>
    <property type="match status" value="1"/>
</dbReference>
<dbReference type="FunFam" id="3.40.50.300:FF:000006">
    <property type="entry name" value="DNA-binding transcriptional regulator NtrC"/>
    <property type="match status" value="1"/>
</dbReference>
<sequence length="465" mass="51663">MARVLVIDDDRLVCDTFGHVIGRMGHEVDCALTLDQGIKSAEAGDYAVALLDVYMPDGDGLEGLTALRKLPTPPEVIIITGYGDPDGAELAIRNGAWDYIEKASSHKKVMLSLSRAIRYHEDKLKKENAVALKTEGIIGVSSAMTGCFDELAKAAVTEANVLITGQTGTGKELFARAIHQNSNRQKNRFVVVDCAALPENLTESVLFGHEKGAFTGAIKDRTGLVLQAHTGTLFLDEVGELPLNLQKAFLRVLETRRFLPLGGQRELFSDFRLVAATNRDLDQMVAQKEFREDLLFRLRSLNLYIPPLKDHPADIRELTSYYLALICDKAQMACKGFSHDFMAMLMAYPWPGNVRELIHALETACAAAGVDSILLPWHLPTNIRVQAARDSVKGDFEEQEANLQPVRELKALPDWRDYRNQMESNYLRDLMALSDWDANQAAEASGMSRSHLYQLLKKHGIGKKI</sequence>
<dbReference type="PROSITE" id="PS00676">
    <property type="entry name" value="SIGMA54_INTERACT_2"/>
    <property type="match status" value="1"/>
</dbReference>
<evidence type="ECO:0000313" key="9">
    <source>
        <dbReference type="EMBL" id="KIX10915.1"/>
    </source>
</evidence>
<dbReference type="InterPro" id="IPR025943">
    <property type="entry name" value="Sigma_54_int_dom_ATP-bd_2"/>
</dbReference>
<dbReference type="OrthoDB" id="9763792at2"/>
<dbReference type="CDD" id="cd00156">
    <property type="entry name" value="REC"/>
    <property type="match status" value="1"/>
</dbReference>
<dbReference type="SUPFAM" id="SSF52540">
    <property type="entry name" value="P-loop containing nucleoside triphosphate hydrolases"/>
    <property type="match status" value="1"/>
</dbReference>
<dbReference type="Gene3D" id="1.10.8.60">
    <property type="match status" value="1"/>
</dbReference>
<dbReference type="CDD" id="cd00009">
    <property type="entry name" value="AAA"/>
    <property type="match status" value="1"/>
</dbReference>